<comment type="caution">
    <text evidence="2">The sequence shown here is derived from an EMBL/GenBank/DDBJ whole genome shotgun (WGS) entry which is preliminary data.</text>
</comment>
<sequence length="227" mass="24692">MVKAKREDMSCALAKAISGVEPPLPLALAAARIRGVGRHAADRQTFFPRDDAVPVDVEPREHPRHRRLQFGEGDAIVAVAIHFERAGQRIGIAQPARRPVGEVDIAERAGVSGVDRSEAARHAGGKLGAGGAAVAVAVERGDRHRDRLDNQRCGGLGRGGNRRRHLKKKRQQHRPRSCQRAAPRAIAIRASAAAARRRRRNRNGIPRQWHARRPPASARAPSTPIPA</sequence>
<feature type="region of interest" description="Disordered" evidence="1">
    <location>
        <begin position="145"/>
        <end position="227"/>
    </location>
</feature>
<proteinExistence type="predicted"/>
<accession>A0A2A2M485</accession>
<reference evidence="2 3" key="1">
    <citation type="journal article" date="2017" name="Curr. Biol.">
        <title>Genome architecture and evolution of a unichromosomal asexual nematode.</title>
        <authorList>
            <person name="Fradin H."/>
            <person name="Zegar C."/>
            <person name="Gutwein M."/>
            <person name="Lucas J."/>
            <person name="Kovtun M."/>
            <person name="Corcoran D."/>
            <person name="Baugh L.R."/>
            <person name="Kiontke K."/>
            <person name="Gunsalus K."/>
            <person name="Fitch D.H."/>
            <person name="Piano F."/>
        </authorList>
    </citation>
    <scope>NUCLEOTIDE SEQUENCE [LARGE SCALE GENOMIC DNA]</scope>
    <source>
        <strain evidence="2">PF1309</strain>
    </source>
</reference>
<evidence type="ECO:0000313" key="3">
    <source>
        <dbReference type="Proteomes" id="UP000218231"/>
    </source>
</evidence>
<dbReference type="Proteomes" id="UP000218231">
    <property type="component" value="Unassembled WGS sequence"/>
</dbReference>
<feature type="compositionally biased region" description="Low complexity" evidence="1">
    <location>
        <begin position="180"/>
        <end position="194"/>
    </location>
</feature>
<dbReference type="AlphaFoldDB" id="A0A2A2M485"/>
<organism evidence="2 3">
    <name type="scientific">Diploscapter pachys</name>
    <dbReference type="NCBI Taxonomy" id="2018661"/>
    <lineage>
        <taxon>Eukaryota</taxon>
        <taxon>Metazoa</taxon>
        <taxon>Ecdysozoa</taxon>
        <taxon>Nematoda</taxon>
        <taxon>Chromadorea</taxon>
        <taxon>Rhabditida</taxon>
        <taxon>Rhabditina</taxon>
        <taxon>Rhabditomorpha</taxon>
        <taxon>Rhabditoidea</taxon>
        <taxon>Rhabditidae</taxon>
        <taxon>Diploscapter</taxon>
    </lineage>
</organism>
<gene>
    <name evidence="2" type="ORF">WR25_11167</name>
</gene>
<feature type="compositionally biased region" description="Basic residues" evidence="1">
    <location>
        <begin position="160"/>
        <end position="177"/>
    </location>
</feature>
<evidence type="ECO:0000313" key="2">
    <source>
        <dbReference type="EMBL" id="PAV93274.1"/>
    </source>
</evidence>
<dbReference type="EMBL" id="LIAE01005526">
    <property type="protein sequence ID" value="PAV93274.1"/>
    <property type="molecule type" value="Genomic_DNA"/>
</dbReference>
<protein>
    <submittedName>
        <fullName evidence="2">Uncharacterized protein</fullName>
    </submittedName>
</protein>
<name>A0A2A2M485_9BILA</name>
<evidence type="ECO:0000256" key="1">
    <source>
        <dbReference type="SAM" id="MobiDB-lite"/>
    </source>
</evidence>
<feature type="compositionally biased region" description="Low complexity" evidence="1">
    <location>
        <begin position="214"/>
        <end position="227"/>
    </location>
</feature>
<keyword evidence="3" id="KW-1185">Reference proteome</keyword>